<feature type="transmembrane region" description="Helical" evidence="6">
    <location>
        <begin position="71"/>
        <end position="95"/>
    </location>
</feature>
<dbReference type="GO" id="GO:0016020">
    <property type="term" value="C:membrane"/>
    <property type="evidence" value="ECO:0007669"/>
    <property type="project" value="UniProtKB-SubCell"/>
</dbReference>
<evidence type="ECO:0000256" key="3">
    <source>
        <dbReference type="ARBA" id="ARBA00022692"/>
    </source>
</evidence>
<dbReference type="GO" id="GO:0140359">
    <property type="term" value="F:ABC-type transporter activity"/>
    <property type="evidence" value="ECO:0007669"/>
    <property type="project" value="InterPro"/>
</dbReference>
<evidence type="ECO:0000256" key="4">
    <source>
        <dbReference type="ARBA" id="ARBA00022989"/>
    </source>
</evidence>
<dbReference type="PANTHER" id="PTHR48041:SF2">
    <property type="entry name" value="ATP-DEPENDENT PERMEASE-RELATED"/>
    <property type="match status" value="1"/>
</dbReference>
<dbReference type="OrthoDB" id="66620at2759"/>
<sequence length="270" mass="29546">ALAIFLGVAAGVCFMGLQANLAGFQNRMGAFYFILTFFGFSTLSSMDVFIQERALFLKETGAAYYGAWSYYLAKASLDLVSLRIVPAILFSSIFYYLMGLNPPADRFLLFGSTLVLYNVAAGSLSILLSIVSKTVGIANLLATVVLLVMVLFGGFLLNVQTMPAGVAWIQWLSLFKYAFEVLMTNELSGMLMTFDAQGYASIPVYGEVYLNNIGMSADHQMRDVICLVGITIGLHLTSYILLWSQVPRLPRVRLAEQMPSSGVPASPMRV</sequence>
<keyword evidence="2" id="KW-0813">Transport</keyword>
<feature type="transmembrane region" description="Helical" evidence="6">
    <location>
        <begin position="224"/>
        <end position="244"/>
    </location>
</feature>
<dbReference type="InterPro" id="IPR013525">
    <property type="entry name" value="ABC2_TM"/>
</dbReference>
<organism evidence="8">
    <name type="scientific">Aphanomyces stellatus</name>
    <dbReference type="NCBI Taxonomy" id="120398"/>
    <lineage>
        <taxon>Eukaryota</taxon>
        <taxon>Sar</taxon>
        <taxon>Stramenopiles</taxon>
        <taxon>Oomycota</taxon>
        <taxon>Saprolegniomycetes</taxon>
        <taxon>Saprolegniales</taxon>
        <taxon>Verrucalvaceae</taxon>
        <taxon>Aphanomyces</taxon>
    </lineage>
</organism>
<dbReference type="EMBL" id="VJMH01002252">
    <property type="protein sequence ID" value="KAF0709478.1"/>
    <property type="molecule type" value="Genomic_DNA"/>
</dbReference>
<keyword evidence="5 6" id="KW-0472">Membrane</keyword>
<protein>
    <recommendedName>
        <fullName evidence="7">ABC-2 type transporter transmembrane domain-containing protein</fullName>
    </recommendedName>
</protein>
<evidence type="ECO:0000313" key="8">
    <source>
        <dbReference type="EMBL" id="KAF0709478.1"/>
    </source>
</evidence>
<evidence type="ECO:0000259" key="7">
    <source>
        <dbReference type="Pfam" id="PF01061"/>
    </source>
</evidence>
<feature type="domain" description="ABC-2 type transporter transmembrane" evidence="7">
    <location>
        <begin position="3"/>
        <end position="187"/>
    </location>
</feature>
<feature type="transmembrane region" description="Helical" evidence="6">
    <location>
        <begin position="29"/>
        <end position="50"/>
    </location>
</feature>
<feature type="transmembrane region" description="Helical" evidence="6">
    <location>
        <begin position="107"/>
        <end position="130"/>
    </location>
</feature>
<evidence type="ECO:0000256" key="5">
    <source>
        <dbReference type="ARBA" id="ARBA00023136"/>
    </source>
</evidence>
<keyword evidence="4 6" id="KW-1133">Transmembrane helix</keyword>
<accession>A0A6A4Z6H1</accession>
<name>A0A6A4Z6H1_9STRA</name>
<reference evidence="8" key="1">
    <citation type="submission" date="2019-06" db="EMBL/GenBank/DDBJ databases">
        <title>Genomics analysis of Aphanomyces spp. identifies a new class of oomycete effector associated with host adaptation.</title>
        <authorList>
            <person name="Gaulin E."/>
        </authorList>
    </citation>
    <scope>NUCLEOTIDE SEQUENCE</scope>
    <source>
        <strain evidence="8">CBS 578.67</strain>
    </source>
</reference>
<evidence type="ECO:0000256" key="1">
    <source>
        <dbReference type="ARBA" id="ARBA00004141"/>
    </source>
</evidence>
<keyword evidence="3 6" id="KW-0812">Transmembrane</keyword>
<evidence type="ECO:0000256" key="2">
    <source>
        <dbReference type="ARBA" id="ARBA00022448"/>
    </source>
</evidence>
<feature type="transmembrane region" description="Helical" evidence="6">
    <location>
        <begin position="165"/>
        <end position="183"/>
    </location>
</feature>
<dbReference type="InterPro" id="IPR050352">
    <property type="entry name" value="ABCG_transporters"/>
</dbReference>
<comment type="caution">
    <text evidence="8">The sequence shown here is derived from an EMBL/GenBank/DDBJ whole genome shotgun (WGS) entry which is preliminary data.</text>
</comment>
<dbReference type="PANTHER" id="PTHR48041">
    <property type="entry name" value="ABC TRANSPORTER G FAMILY MEMBER 28"/>
    <property type="match status" value="1"/>
</dbReference>
<gene>
    <name evidence="8" type="ORF">As57867_005891</name>
</gene>
<proteinExistence type="predicted"/>
<feature type="transmembrane region" description="Helical" evidence="6">
    <location>
        <begin position="137"/>
        <end position="159"/>
    </location>
</feature>
<dbReference type="AlphaFoldDB" id="A0A6A4Z6H1"/>
<evidence type="ECO:0000256" key="6">
    <source>
        <dbReference type="SAM" id="Phobius"/>
    </source>
</evidence>
<dbReference type="Pfam" id="PF01061">
    <property type="entry name" value="ABC2_membrane"/>
    <property type="match status" value="1"/>
</dbReference>
<feature type="non-terminal residue" evidence="8">
    <location>
        <position position="1"/>
    </location>
</feature>
<comment type="subcellular location">
    <subcellularLocation>
        <location evidence="1">Membrane</location>
        <topology evidence="1">Multi-pass membrane protein</topology>
    </subcellularLocation>
</comment>